<dbReference type="Pfam" id="PF00643">
    <property type="entry name" value="zf-B_box"/>
    <property type="match status" value="1"/>
</dbReference>
<dbReference type="AlphaFoldDB" id="A0A4P7U9V4"/>
<sequence length="112" mass="12036">MNDQSAQPPVDPTQSSSGVPQCYRHPGRETYIRCQRCDRPICPECMRDAAVGFQCPSCVSEGAKQTRSGLTPFGGRRSSNPQTTTIGLIAVNVAVWVAVVATGAPRRGSRRS</sequence>
<protein>
    <recommendedName>
        <fullName evidence="3">B box-type domain-containing protein</fullName>
    </recommendedName>
</protein>
<dbReference type="OrthoDB" id="9807874at2"/>
<dbReference type="GO" id="GO:0008270">
    <property type="term" value="F:zinc ion binding"/>
    <property type="evidence" value="ECO:0007669"/>
    <property type="project" value="InterPro"/>
</dbReference>
<keyword evidence="2" id="KW-1133">Transmembrane helix</keyword>
<dbReference type="Proteomes" id="UP000297025">
    <property type="component" value="Chromosome"/>
</dbReference>
<dbReference type="KEGG" id="ndp:E2C04_00090"/>
<evidence type="ECO:0000313" key="5">
    <source>
        <dbReference type="Proteomes" id="UP000297025"/>
    </source>
</evidence>
<evidence type="ECO:0000256" key="2">
    <source>
        <dbReference type="SAM" id="Phobius"/>
    </source>
</evidence>
<dbReference type="RefSeq" id="WP_135831038.1">
    <property type="nucleotide sequence ID" value="NZ_CP038462.1"/>
</dbReference>
<reference evidence="4 5" key="1">
    <citation type="journal article" date="2008" name="Int. J. Syst. Evol. Microbiol.">
        <title>Nocardioides daphniae sp. nov., isolated from Daphnia cucullata (Crustacea: Cladocera).</title>
        <authorList>
            <person name="Toth E.M."/>
            <person name="Keki Z."/>
            <person name="Homonnay Z.G."/>
            <person name="Borsodi A.K."/>
            <person name="Marialigeti K."/>
            <person name="Schumann P."/>
        </authorList>
    </citation>
    <scope>NUCLEOTIDE SEQUENCE [LARGE SCALE GENOMIC DNA]</scope>
    <source>
        <strain evidence="4 5">JCM 16608</strain>
    </source>
</reference>
<evidence type="ECO:0000256" key="1">
    <source>
        <dbReference type="SAM" id="MobiDB-lite"/>
    </source>
</evidence>
<name>A0A4P7U9V4_9ACTN</name>
<feature type="domain" description="B box-type" evidence="3">
    <location>
        <begin position="20"/>
        <end position="47"/>
    </location>
</feature>
<accession>A0A4P7U9V4</accession>
<feature type="region of interest" description="Disordered" evidence="1">
    <location>
        <begin position="1"/>
        <end position="22"/>
    </location>
</feature>
<gene>
    <name evidence="4" type="ORF">E2C04_00090</name>
</gene>
<evidence type="ECO:0000259" key="3">
    <source>
        <dbReference type="Pfam" id="PF00643"/>
    </source>
</evidence>
<proteinExistence type="predicted"/>
<dbReference type="SUPFAM" id="SSF57845">
    <property type="entry name" value="B-box zinc-binding domain"/>
    <property type="match status" value="1"/>
</dbReference>
<organism evidence="4 5">
    <name type="scientific">Nocardioides daphniae</name>
    <dbReference type="NCBI Taxonomy" id="402297"/>
    <lineage>
        <taxon>Bacteria</taxon>
        <taxon>Bacillati</taxon>
        <taxon>Actinomycetota</taxon>
        <taxon>Actinomycetes</taxon>
        <taxon>Propionibacteriales</taxon>
        <taxon>Nocardioidaceae</taxon>
        <taxon>Nocardioides</taxon>
    </lineage>
</organism>
<keyword evidence="2" id="KW-0472">Membrane</keyword>
<keyword evidence="2" id="KW-0812">Transmembrane</keyword>
<feature type="transmembrane region" description="Helical" evidence="2">
    <location>
        <begin position="86"/>
        <end position="104"/>
    </location>
</feature>
<dbReference type="EMBL" id="CP038462">
    <property type="protein sequence ID" value="QCC75988.1"/>
    <property type="molecule type" value="Genomic_DNA"/>
</dbReference>
<feature type="compositionally biased region" description="Polar residues" evidence="1">
    <location>
        <begin position="1"/>
        <end position="19"/>
    </location>
</feature>
<dbReference type="InterPro" id="IPR000315">
    <property type="entry name" value="Znf_B-box"/>
</dbReference>
<evidence type="ECO:0000313" key="4">
    <source>
        <dbReference type="EMBL" id="QCC75988.1"/>
    </source>
</evidence>